<evidence type="ECO:0000256" key="1">
    <source>
        <dbReference type="ARBA" id="ARBA00022729"/>
    </source>
</evidence>
<dbReference type="Proteomes" id="UP000789901">
    <property type="component" value="Unassembled WGS sequence"/>
</dbReference>
<organism evidence="7 8">
    <name type="scientific">Gigaspora margarita</name>
    <dbReference type="NCBI Taxonomy" id="4874"/>
    <lineage>
        <taxon>Eukaryota</taxon>
        <taxon>Fungi</taxon>
        <taxon>Fungi incertae sedis</taxon>
        <taxon>Mucoromycota</taxon>
        <taxon>Glomeromycotina</taxon>
        <taxon>Glomeromycetes</taxon>
        <taxon>Diversisporales</taxon>
        <taxon>Gigasporaceae</taxon>
        <taxon>Gigaspora</taxon>
    </lineage>
</organism>
<feature type="domain" description="GH16" evidence="6">
    <location>
        <begin position="40"/>
        <end position="288"/>
    </location>
</feature>
<dbReference type="EMBL" id="CAJVQB010010383">
    <property type="protein sequence ID" value="CAG8739375.1"/>
    <property type="molecule type" value="Genomic_DNA"/>
</dbReference>
<keyword evidence="1 5" id="KW-0732">Signal</keyword>
<feature type="compositionally biased region" description="Basic residues" evidence="4">
    <location>
        <begin position="26"/>
        <end position="42"/>
    </location>
</feature>
<feature type="region of interest" description="Disordered" evidence="4">
    <location>
        <begin position="26"/>
        <end position="57"/>
    </location>
</feature>
<keyword evidence="8" id="KW-1185">Reference proteome</keyword>
<comment type="caution">
    <text evidence="7">The sequence shown here is derived from an EMBL/GenBank/DDBJ whole genome shotgun (WGS) entry which is preliminary data.</text>
</comment>
<dbReference type="PANTHER" id="PTHR10963:SF22">
    <property type="entry name" value="GLYCOSIDASE CRH2-RELATED"/>
    <property type="match status" value="1"/>
</dbReference>
<evidence type="ECO:0000259" key="6">
    <source>
        <dbReference type="PROSITE" id="PS51762"/>
    </source>
</evidence>
<dbReference type="Pfam" id="PF00722">
    <property type="entry name" value="Glyco_hydro_16"/>
    <property type="match status" value="1"/>
</dbReference>
<proteinExistence type="predicted"/>
<evidence type="ECO:0000256" key="3">
    <source>
        <dbReference type="ARBA" id="ARBA00023295"/>
    </source>
</evidence>
<dbReference type="InterPro" id="IPR050546">
    <property type="entry name" value="Glycosyl_Hydrlase_16"/>
</dbReference>
<dbReference type="PANTHER" id="PTHR10963">
    <property type="entry name" value="GLYCOSYL HYDROLASE-RELATED"/>
    <property type="match status" value="1"/>
</dbReference>
<dbReference type="InterPro" id="IPR000757">
    <property type="entry name" value="Beta-glucanase-like"/>
</dbReference>
<evidence type="ECO:0000256" key="4">
    <source>
        <dbReference type="SAM" id="MobiDB-lite"/>
    </source>
</evidence>
<protein>
    <submittedName>
        <fullName evidence="7">40718_t:CDS:1</fullName>
    </submittedName>
</protein>
<sequence length="306" mass="33802">MILSIKKTLLLILGLALVIGAIASPHHKSKKPSKKSSKKLTKKNSPPPVPIPTGPKNTCRSFTDKFQNSRIVNQSAYNGDPTSADWIDTCGVPGTYTQSNGLNLNLLKPADQQRTKGDDGYYNKVLGEGFSCNSTYKMLYGTVSMILKANGVGGCVSALVCMSENGDEIDWEMVGKDTKHAQSNYFYDRMLIYGVNGGVHEIPKNGQIDTDFHNYTIDWSPDYIKWYIDGSCVRTLERADTYVNGTYRFPCHPSYVQMGIWDGSGAVGTAQWSNGPIDWTKQPSQLTSTIQQISITCNPDYNQVIN</sequence>
<feature type="signal peptide" evidence="5">
    <location>
        <begin position="1"/>
        <end position="23"/>
    </location>
</feature>
<reference evidence="7 8" key="1">
    <citation type="submission" date="2021-06" db="EMBL/GenBank/DDBJ databases">
        <authorList>
            <person name="Kallberg Y."/>
            <person name="Tangrot J."/>
            <person name="Rosling A."/>
        </authorList>
    </citation>
    <scope>NUCLEOTIDE SEQUENCE [LARGE SCALE GENOMIC DNA]</scope>
    <source>
        <strain evidence="7 8">120-4 pot B 10/14</strain>
    </source>
</reference>
<keyword evidence="2" id="KW-0378">Hydrolase</keyword>
<keyword evidence="3" id="KW-0326">Glycosidase</keyword>
<dbReference type="SUPFAM" id="SSF49899">
    <property type="entry name" value="Concanavalin A-like lectins/glucanases"/>
    <property type="match status" value="1"/>
</dbReference>
<evidence type="ECO:0000256" key="2">
    <source>
        <dbReference type="ARBA" id="ARBA00022801"/>
    </source>
</evidence>
<dbReference type="InterPro" id="IPR013320">
    <property type="entry name" value="ConA-like_dom_sf"/>
</dbReference>
<dbReference type="Gene3D" id="2.60.120.200">
    <property type="match status" value="1"/>
</dbReference>
<accession>A0ABN7V9C9</accession>
<dbReference type="PROSITE" id="PS51762">
    <property type="entry name" value="GH16_2"/>
    <property type="match status" value="1"/>
</dbReference>
<evidence type="ECO:0000313" key="8">
    <source>
        <dbReference type="Proteomes" id="UP000789901"/>
    </source>
</evidence>
<name>A0ABN7V9C9_GIGMA</name>
<gene>
    <name evidence="7" type="ORF">GMARGA_LOCUS15215</name>
</gene>
<evidence type="ECO:0000256" key="5">
    <source>
        <dbReference type="SAM" id="SignalP"/>
    </source>
</evidence>
<feature type="chain" id="PRO_5047436813" evidence="5">
    <location>
        <begin position="24"/>
        <end position="306"/>
    </location>
</feature>
<evidence type="ECO:0000313" key="7">
    <source>
        <dbReference type="EMBL" id="CAG8739375.1"/>
    </source>
</evidence>